<gene>
    <name evidence="2" type="ORF">GE061_015938</name>
</gene>
<evidence type="ECO:0000313" key="2">
    <source>
        <dbReference type="EMBL" id="KAF6207492.1"/>
    </source>
</evidence>
<name>A0A8S9XEQ8_APOLU</name>
<dbReference type="InterPro" id="IPR056602">
    <property type="entry name" value="Beta-prop_LRRK2"/>
</dbReference>
<reference evidence="2" key="1">
    <citation type="journal article" date="2021" name="Mol. Ecol. Resour.">
        <title>Apolygus lucorum genome provides insights into omnivorousness and mesophyll feeding.</title>
        <authorList>
            <person name="Liu Y."/>
            <person name="Liu H."/>
            <person name="Wang H."/>
            <person name="Huang T."/>
            <person name="Liu B."/>
            <person name="Yang B."/>
            <person name="Yin L."/>
            <person name="Li B."/>
            <person name="Zhang Y."/>
            <person name="Zhang S."/>
            <person name="Jiang F."/>
            <person name="Zhang X."/>
            <person name="Ren Y."/>
            <person name="Wang B."/>
            <person name="Wang S."/>
            <person name="Lu Y."/>
            <person name="Wu K."/>
            <person name="Fan W."/>
            <person name="Wang G."/>
        </authorList>
    </citation>
    <scope>NUCLEOTIDE SEQUENCE</scope>
    <source>
        <strain evidence="2">12Hb</strain>
    </source>
</reference>
<proteinExistence type="predicted"/>
<dbReference type="EMBL" id="WIXP02000007">
    <property type="protein sequence ID" value="KAF6207492.1"/>
    <property type="molecule type" value="Genomic_DNA"/>
</dbReference>
<feature type="domain" description="LRRK2 beta-propeller" evidence="1">
    <location>
        <begin position="157"/>
        <end position="322"/>
    </location>
</feature>
<dbReference type="Proteomes" id="UP000466442">
    <property type="component" value="Unassembled WGS sequence"/>
</dbReference>
<comment type="caution">
    <text evidence="2">The sequence shown here is derived from an EMBL/GenBank/DDBJ whole genome shotgun (WGS) entry which is preliminary data.</text>
</comment>
<dbReference type="InterPro" id="IPR011047">
    <property type="entry name" value="Quinoprotein_ADH-like_sf"/>
</dbReference>
<keyword evidence="3" id="KW-1185">Reference proteome</keyword>
<organism evidence="2 3">
    <name type="scientific">Apolygus lucorum</name>
    <name type="common">Small green plant bug</name>
    <name type="synonym">Lygocoris lucorum</name>
    <dbReference type="NCBI Taxonomy" id="248454"/>
    <lineage>
        <taxon>Eukaryota</taxon>
        <taxon>Metazoa</taxon>
        <taxon>Ecdysozoa</taxon>
        <taxon>Arthropoda</taxon>
        <taxon>Hexapoda</taxon>
        <taxon>Insecta</taxon>
        <taxon>Pterygota</taxon>
        <taxon>Neoptera</taxon>
        <taxon>Paraneoptera</taxon>
        <taxon>Hemiptera</taxon>
        <taxon>Heteroptera</taxon>
        <taxon>Panheteroptera</taxon>
        <taxon>Cimicomorpha</taxon>
        <taxon>Miridae</taxon>
        <taxon>Mirini</taxon>
        <taxon>Apolygus</taxon>
    </lineage>
</organism>
<evidence type="ECO:0000313" key="3">
    <source>
        <dbReference type="Proteomes" id="UP000466442"/>
    </source>
</evidence>
<dbReference type="AlphaFoldDB" id="A0A8S9XEQ8"/>
<sequence>YSCHSVWLGCTNGMVYQLLTSDQNWFQYSGLASQAVPGAHHGSVARPTAICIVRDTVWIGDESSHIHAYSITDMKKLWWYSMVEGEDMSPVLRILWLEPLGRIAVALGCGRIFLVTDSPPTTSSMAEGSFVLTELGSASILHDITALFSDNNKFCELWCGEGNGAISVYTLEDTIVANYESLNHYNPVIANVDVEQLVSSDDEHQKYVWTYVYPGCVVYQWDGDTKTILHKLDCSKLVPCSESLKSISIDEHLSPGRCQVTSLCVVKKELYIGTTWGCMVVAETWSLRPITVFRPYEGELTAIVALPDSKSPMIATFGRGYRSLITRFKEVSFNIDNQQIYPILWSTQHWVPS</sequence>
<feature type="non-terminal residue" evidence="2">
    <location>
        <position position="353"/>
    </location>
</feature>
<dbReference type="SUPFAM" id="SSF50998">
    <property type="entry name" value="Quinoprotein alcohol dehydrogenase-like"/>
    <property type="match status" value="1"/>
</dbReference>
<dbReference type="OrthoDB" id="10252328at2759"/>
<accession>A0A8S9XEQ8</accession>
<protein>
    <recommendedName>
        <fullName evidence="1">LRRK2 beta-propeller domain-containing protein</fullName>
    </recommendedName>
</protein>
<dbReference type="Pfam" id="PF23748">
    <property type="entry name" value="Beta-prop_LRRK2"/>
    <property type="match status" value="1"/>
</dbReference>
<evidence type="ECO:0000259" key="1">
    <source>
        <dbReference type="Pfam" id="PF23748"/>
    </source>
</evidence>